<reference evidence="8 9" key="1">
    <citation type="submission" date="2020-07" db="EMBL/GenBank/DDBJ databases">
        <authorList>
            <person name="Feng X."/>
        </authorList>
    </citation>
    <scope>NUCLEOTIDE SEQUENCE [LARGE SCALE GENOMIC DNA]</scope>
    <source>
        <strain evidence="8 9">JCM14086</strain>
    </source>
</reference>
<keyword evidence="9" id="KW-1185">Reference proteome</keyword>
<dbReference type="SUPFAM" id="SSF56349">
    <property type="entry name" value="DNA breaking-rejoining enzymes"/>
    <property type="match status" value="1"/>
</dbReference>
<comment type="similarity">
    <text evidence="1">Belongs to the 'phage' integrase family.</text>
</comment>
<dbReference type="NCBIfam" id="TIGR02249">
    <property type="entry name" value="integrase_gron"/>
    <property type="match status" value="1"/>
</dbReference>
<dbReference type="AlphaFoldDB" id="A0A7X1AZ03"/>
<proteinExistence type="inferred from homology"/>
<evidence type="ECO:0000313" key="9">
    <source>
        <dbReference type="Proteomes" id="UP000525652"/>
    </source>
</evidence>
<dbReference type="InterPro" id="IPR050090">
    <property type="entry name" value="Tyrosine_recombinase_XerCD"/>
</dbReference>
<dbReference type="Gene3D" id="1.10.443.10">
    <property type="entry name" value="Intergrase catalytic core"/>
    <property type="match status" value="1"/>
</dbReference>
<organism evidence="8 9">
    <name type="scientific">Puniceicoccus vermicola</name>
    <dbReference type="NCBI Taxonomy" id="388746"/>
    <lineage>
        <taxon>Bacteria</taxon>
        <taxon>Pseudomonadati</taxon>
        <taxon>Verrucomicrobiota</taxon>
        <taxon>Opitutia</taxon>
        <taxon>Puniceicoccales</taxon>
        <taxon>Puniceicoccaceae</taxon>
        <taxon>Puniceicoccus</taxon>
    </lineage>
</organism>
<name>A0A7X1AZ03_9BACT</name>
<dbReference type="GO" id="GO:0015074">
    <property type="term" value="P:DNA integration"/>
    <property type="evidence" value="ECO:0007669"/>
    <property type="project" value="UniProtKB-KW"/>
</dbReference>
<feature type="domain" description="Core-binding (CB)" evidence="7">
    <location>
        <begin position="123"/>
        <end position="207"/>
    </location>
</feature>
<keyword evidence="2" id="KW-0229">DNA integration</keyword>
<comment type="caution">
    <text evidence="8">The sequence shown here is derived from an EMBL/GenBank/DDBJ whole genome shotgun (WGS) entry which is preliminary data.</text>
</comment>
<evidence type="ECO:0000256" key="4">
    <source>
        <dbReference type="ARBA" id="ARBA00023172"/>
    </source>
</evidence>
<dbReference type="InterPro" id="IPR002104">
    <property type="entry name" value="Integrase_catalytic"/>
</dbReference>
<accession>A0A7X1AZ03</accession>
<dbReference type="Proteomes" id="UP000525652">
    <property type="component" value="Unassembled WGS sequence"/>
</dbReference>
<dbReference type="InterPro" id="IPR010998">
    <property type="entry name" value="Integrase_recombinase_N"/>
</dbReference>
<keyword evidence="3 5" id="KW-0238">DNA-binding</keyword>
<dbReference type="EMBL" id="JACHVA010000095">
    <property type="protein sequence ID" value="MBC2602507.1"/>
    <property type="molecule type" value="Genomic_DNA"/>
</dbReference>
<evidence type="ECO:0000313" key="8">
    <source>
        <dbReference type="EMBL" id="MBC2602507.1"/>
    </source>
</evidence>
<feature type="domain" description="Tyr recombinase" evidence="6">
    <location>
        <begin position="225"/>
        <end position="440"/>
    </location>
</feature>
<gene>
    <name evidence="8" type="ORF">H5P30_12035</name>
</gene>
<dbReference type="GO" id="GO:0006310">
    <property type="term" value="P:DNA recombination"/>
    <property type="evidence" value="ECO:0007669"/>
    <property type="project" value="UniProtKB-KW"/>
</dbReference>
<dbReference type="InterPro" id="IPR011010">
    <property type="entry name" value="DNA_brk_join_enz"/>
</dbReference>
<evidence type="ECO:0000259" key="7">
    <source>
        <dbReference type="PROSITE" id="PS51900"/>
    </source>
</evidence>
<sequence>MMKFYSFPRWAEVLEKQRLSDSEKQSYRITIQWYLGDLKKRRQRATVGSARLFIEARIRERKPEEWIVERWREALNWFFKNAKSRTAAEIQKPMTARTVKGEDGSPDGRRAYGVTVREYQERVAPEPLIEEMIRLMRVRHLSYRTEEAYIGWVRRMEAFVAGKKTMEEFGEEDLKAFLSHLAVEEGVSAGTQRQALNAGVFFLRESRQMELGDFSDYVAANPNRYYPVVYSQGEIRRLLDRMEGVWKLMARLQYGCGLRISELCRLRVKDIDLERKKLTIRAGKGDKDRMVPLPRSTIEDLQAYLQDVRTVHDLDSEEGRPGVYLPNALDRKMPKAGESWAWFWAFPMKSLSRDPRNSDGPRRRHHILPKAYQRELSVAAQKADIPKRSNSHALRHSFATHHLENGTNIRTVQQFLGHQTVETTMIYLHVMEDQAEQCVSPLDRV</sequence>
<protein>
    <submittedName>
        <fullName evidence="8">Integron integrase</fullName>
    </submittedName>
</protein>
<dbReference type="Pfam" id="PF13495">
    <property type="entry name" value="Phage_int_SAM_4"/>
    <property type="match status" value="1"/>
</dbReference>
<dbReference type="InterPro" id="IPR011946">
    <property type="entry name" value="Integrase_integron-type"/>
</dbReference>
<dbReference type="PANTHER" id="PTHR30349:SF64">
    <property type="entry name" value="PROPHAGE INTEGRASE INTD-RELATED"/>
    <property type="match status" value="1"/>
</dbReference>
<dbReference type="GO" id="GO:0003677">
    <property type="term" value="F:DNA binding"/>
    <property type="evidence" value="ECO:0007669"/>
    <property type="project" value="UniProtKB-UniRule"/>
</dbReference>
<dbReference type="PROSITE" id="PS51898">
    <property type="entry name" value="TYR_RECOMBINASE"/>
    <property type="match status" value="1"/>
</dbReference>
<dbReference type="Gene3D" id="1.10.150.130">
    <property type="match status" value="1"/>
</dbReference>
<dbReference type="InterPro" id="IPR004107">
    <property type="entry name" value="Integrase_SAM-like_N"/>
</dbReference>
<keyword evidence="4" id="KW-0233">DNA recombination</keyword>
<evidence type="ECO:0000256" key="5">
    <source>
        <dbReference type="PROSITE-ProRule" id="PRU01248"/>
    </source>
</evidence>
<evidence type="ECO:0000256" key="2">
    <source>
        <dbReference type="ARBA" id="ARBA00022908"/>
    </source>
</evidence>
<dbReference type="InterPro" id="IPR013762">
    <property type="entry name" value="Integrase-like_cat_sf"/>
</dbReference>
<evidence type="ECO:0000256" key="3">
    <source>
        <dbReference type="ARBA" id="ARBA00023125"/>
    </source>
</evidence>
<dbReference type="RefSeq" id="WP_354586605.1">
    <property type="nucleotide sequence ID" value="NZ_JBEPNX010000001.1"/>
</dbReference>
<dbReference type="InterPro" id="IPR044068">
    <property type="entry name" value="CB"/>
</dbReference>
<dbReference type="PROSITE" id="PS51900">
    <property type="entry name" value="CB"/>
    <property type="match status" value="1"/>
</dbReference>
<evidence type="ECO:0000256" key="1">
    <source>
        <dbReference type="ARBA" id="ARBA00008857"/>
    </source>
</evidence>
<dbReference type="Pfam" id="PF00589">
    <property type="entry name" value="Phage_integrase"/>
    <property type="match status" value="1"/>
</dbReference>
<dbReference type="PANTHER" id="PTHR30349">
    <property type="entry name" value="PHAGE INTEGRASE-RELATED"/>
    <property type="match status" value="1"/>
</dbReference>
<evidence type="ECO:0000259" key="6">
    <source>
        <dbReference type="PROSITE" id="PS51898"/>
    </source>
</evidence>